<dbReference type="EMBL" id="CP002361">
    <property type="protein sequence ID" value="ADR36137.1"/>
    <property type="molecule type" value="Genomic_DNA"/>
</dbReference>
<dbReference type="GO" id="GO:0006508">
    <property type="term" value="P:proteolysis"/>
    <property type="evidence" value="ECO:0007669"/>
    <property type="project" value="UniProtKB-KW"/>
</dbReference>
<accession>E4U452</accession>
<evidence type="ECO:0000256" key="4">
    <source>
        <dbReference type="ARBA" id="ARBA00022807"/>
    </source>
</evidence>
<evidence type="ECO:0000256" key="2">
    <source>
        <dbReference type="ARBA" id="ARBA00022670"/>
    </source>
</evidence>
<dbReference type="AlphaFoldDB" id="E4U452"/>
<name>E4U452_OCEP5</name>
<keyword evidence="7" id="KW-1185">Reference proteome</keyword>
<dbReference type="OrthoDB" id="9808890at2"/>
<dbReference type="InterPro" id="IPR038765">
    <property type="entry name" value="Papain-like_cys_pep_sf"/>
</dbReference>
<keyword evidence="3" id="KW-0378">Hydrolase</keyword>
<dbReference type="STRING" id="670487.Ocepr_0679"/>
<dbReference type="SUPFAM" id="SSF54001">
    <property type="entry name" value="Cysteine proteinases"/>
    <property type="match status" value="1"/>
</dbReference>
<dbReference type="eggNOG" id="COG0791">
    <property type="taxonomic scope" value="Bacteria"/>
</dbReference>
<dbReference type="HOGENOM" id="CLU_045651_0_0_0"/>
<sequence>MPHVLSPHAGARLADPEFWAERWRGRFDPEAPAALNPRLVERSGALWDPLELGPVAAATLGEWIEAARVPDDWWAVLDGRPVDEAARAETYARLNLAGLRPFKADRYGITLGRANLRALPTAARGHKRNDEEGFDRLQHTALEPLTPLALLHPSRDGTWWFVQAPDYRGWVRARELAWTELPGEIANLLAQPGPVLLSPTAELETACGTTPMQMGSRLPGLRGGMLAYPARDEHGQLLWSKARLVGDPELAPEPPALTPAAFFARALAPLGRPYGWGGLTPAGPALDCSRFVQDVFKVFGYRLPRDASAQCRATRPALVFEPGEPHASRARRLAELEGGPAVLCMPGHVMLYLGAVEGCHHAVHAFWAYKRPENGGEATAAVRRVVVTSLDLGRGTAAGSLLERLTSVNLL</sequence>
<keyword evidence="4" id="KW-0788">Thiol protease</keyword>
<organism evidence="6 7">
    <name type="scientific">Oceanithermus profundus (strain DSM 14977 / NBRC 100410 / VKM B-2274 / 506)</name>
    <dbReference type="NCBI Taxonomy" id="670487"/>
    <lineage>
        <taxon>Bacteria</taxon>
        <taxon>Thermotogati</taxon>
        <taxon>Deinococcota</taxon>
        <taxon>Deinococci</taxon>
        <taxon>Thermales</taxon>
        <taxon>Thermaceae</taxon>
        <taxon>Oceanithermus</taxon>
    </lineage>
</organism>
<protein>
    <submittedName>
        <fullName evidence="6">NLP/P60 protein</fullName>
    </submittedName>
</protein>
<evidence type="ECO:0000313" key="6">
    <source>
        <dbReference type="EMBL" id="ADR36137.1"/>
    </source>
</evidence>
<evidence type="ECO:0000256" key="3">
    <source>
        <dbReference type="ARBA" id="ARBA00022801"/>
    </source>
</evidence>
<dbReference type="Pfam" id="PF12913">
    <property type="entry name" value="SH3_6"/>
    <property type="match status" value="1"/>
</dbReference>
<dbReference type="InterPro" id="IPR000064">
    <property type="entry name" value="NLP_P60_dom"/>
</dbReference>
<feature type="domain" description="NlpC/P60" evidence="5">
    <location>
        <begin position="256"/>
        <end position="386"/>
    </location>
</feature>
<dbReference type="Proteomes" id="UP000008722">
    <property type="component" value="Chromosome"/>
</dbReference>
<proteinExistence type="inferred from homology"/>
<dbReference type="GO" id="GO:0008234">
    <property type="term" value="F:cysteine-type peptidase activity"/>
    <property type="evidence" value="ECO:0007669"/>
    <property type="project" value="UniProtKB-KW"/>
</dbReference>
<dbReference type="KEGG" id="opr:Ocepr_0679"/>
<keyword evidence="2" id="KW-0645">Protease</keyword>
<reference evidence="6 7" key="2">
    <citation type="journal article" date="2011" name="Stand. Genomic Sci.">
        <title>Complete genome sequence of Oceanithermus profundus type strain (506).</title>
        <authorList>
            <person name="Pati A."/>
            <person name="Zhang X."/>
            <person name="Lapidus A."/>
            <person name="Nolan M."/>
            <person name="Lucas S."/>
            <person name="Del Rio T.G."/>
            <person name="Tice H."/>
            <person name="Cheng J.F."/>
            <person name="Tapia R."/>
            <person name="Han C."/>
            <person name="Goodwin L."/>
            <person name="Pitluck S."/>
            <person name="Liolios K."/>
            <person name="Pagani I."/>
            <person name="Ivanova N."/>
            <person name="Mavromatis K."/>
            <person name="Chen A."/>
            <person name="Palaniappan K."/>
            <person name="Hauser L."/>
            <person name="Jeffries C.D."/>
            <person name="Brambilla E.M."/>
            <person name="Rohl A."/>
            <person name="Mwirichia R."/>
            <person name="Rohde M."/>
            <person name="Tindall B.J."/>
            <person name="Sikorski J."/>
            <person name="Wirth R."/>
            <person name="Goker M."/>
            <person name="Woyke T."/>
            <person name="Detter J.C."/>
            <person name="Bristow J."/>
            <person name="Eisen J.A."/>
            <person name="Markowitz V."/>
            <person name="Hugenholtz P."/>
            <person name="Kyrpides N.C."/>
            <person name="Klenk H.P."/>
            <person name="Land M."/>
        </authorList>
    </citation>
    <scope>NUCLEOTIDE SEQUENCE [LARGE SCALE GENOMIC DNA]</scope>
    <source>
        <strain evidence="7">DSM 14977 / NBRC 100410 / VKM B-2274 / 506</strain>
    </source>
</reference>
<evidence type="ECO:0000256" key="1">
    <source>
        <dbReference type="ARBA" id="ARBA00007074"/>
    </source>
</evidence>
<dbReference type="PROSITE" id="PS51935">
    <property type="entry name" value="NLPC_P60"/>
    <property type="match status" value="1"/>
</dbReference>
<dbReference type="Gene3D" id="3.90.1720.10">
    <property type="entry name" value="endopeptidase domain like (from Nostoc punctiforme)"/>
    <property type="match status" value="1"/>
</dbReference>
<reference evidence="7" key="1">
    <citation type="submission" date="2010-11" db="EMBL/GenBank/DDBJ databases">
        <title>The complete sequence of chromosome of Oceanithermus profundus DSM 14977.</title>
        <authorList>
            <consortium name="US DOE Joint Genome Institute (JGI-PGF)"/>
            <person name="Lucas S."/>
            <person name="Copeland A."/>
            <person name="Lapidus A."/>
            <person name="Bruce D."/>
            <person name="Goodwin L."/>
            <person name="Pitluck S."/>
            <person name="Kyrpides N."/>
            <person name="Mavromatis K."/>
            <person name="Pagani I."/>
            <person name="Ivanova N."/>
            <person name="Zhang X."/>
            <person name="Brettin T."/>
            <person name="Detter J.C."/>
            <person name="Tapia R."/>
            <person name="Han C."/>
            <person name="Land M."/>
            <person name="Hauser L."/>
            <person name="Markowitz V."/>
            <person name="Cheng J.-F."/>
            <person name="Hugenholtz P."/>
            <person name="Woyke T."/>
            <person name="Wu D."/>
            <person name="Tindall B."/>
            <person name="Faehnrich R."/>
            <person name="Brambilla E."/>
            <person name="Klenk H.-P."/>
            <person name="Eisen J.A."/>
        </authorList>
    </citation>
    <scope>NUCLEOTIDE SEQUENCE [LARGE SCALE GENOMIC DNA]</scope>
    <source>
        <strain evidence="7">DSM 14977 / NBRC 100410 / VKM B-2274 / 506</strain>
    </source>
</reference>
<evidence type="ECO:0000313" key="7">
    <source>
        <dbReference type="Proteomes" id="UP000008722"/>
    </source>
</evidence>
<dbReference type="InterPro" id="IPR039439">
    <property type="entry name" value="SH3b1_dom"/>
</dbReference>
<evidence type="ECO:0000259" key="5">
    <source>
        <dbReference type="PROSITE" id="PS51935"/>
    </source>
</evidence>
<gene>
    <name evidence="6" type="ordered locus">Ocepr_0679</name>
</gene>
<comment type="similarity">
    <text evidence="1">Belongs to the peptidase C40 family.</text>
</comment>
<dbReference type="Pfam" id="PF00877">
    <property type="entry name" value="NLPC_P60"/>
    <property type="match status" value="1"/>
</dbReference>
<dbReference type="RefSeq" id="WP_013457307.1">
    <property type="nucleotide sequence ID" value="NC_014761.1"/>
</dbReference>